<dbReference type="InterPro" id="IPR037185">
    <property type="entry name" value="EmrE-like"/>
</dbReference>
<evidence type="ECO:0000256" key="1">
    <source>
        <dbReference type="SAM" id="Phobius"/>
    </source>
</evidence>
<dbReference type="PANTHER" id="PTHR22911:SF103">
    <property type="entry name" value="BLR2811 PROTEIN"/>
    <property type="match status" value="1"/>
</dbReference>
<evidence type="ECO:0000259" key="2">
    <source>
        <dbReference type="Pfam" id="PF00892"/>
    </source>
</evidence>
<feature type="transmembrane region" description="Helical" evidence="1">
    <location>
        <begin position="104"/>
        <end position="121"/>
    </location>
</feature>
<gene>
    <name evidence="3" type="ORF">QE399_000818</name>
</gene>
<feature type="domain" description="EamA" evidence="2">
    <location>
        <begin position="36"/>
        <end position="168"/>
    </location>
</feature>
<dbReference type="InterPro" id="IPR000620">
    <property type="entry name" value="EamA_dom"/>
</dbReference>
<protein>
    <submittedName>
        <fullName evidence="3">Drug/metabolite transporter (DMT)-like permease</fullName>
    </submittedName>
</protein>
<keyword evidence="4" id="KW-1185">Reference proteome</keyword>
<comment type="caution">
    <text evidence="3">The sequence shown here is derived from an EMBL/GenBank/DDBJ whole genome shotgun (WGS) entry which is preliminary data.</text>
</comment>
<feature type="transmembrane region" description="Helical" evidence="1">
    <location>
        <begin position="234"/>
        <end position="254"/>
    </location>
</feature>
<reference evidence="3 4" key="1">
    <citation type="submission" date="2023-08" db="EMBL/GenBank/DDBJ databases">
        <title>Functional and genomic diversity of the sorghum phyllosphere microbiome.</title>
        <authorList>
            <person name="Shade A."/>
        </authorList>
    </citation>
    <scope>NUCLEOTIDE SEQUENCE [LARGE SCALE GENOMIC DNA]</scope>
    <source>
        <strain evidence="3 4">SORGH_AS_0335</strain>
    </source>
</reference>
<feature type="transmembrane region" description="Helical" evidence="1">
    <location>
        <begin position="291"/>
        <end position="312"/>
    </location>
</feature>
<accession>A0ABU1IA23</accession>
<proteinExistence type="predicted"/>
<feature type="transmembrane region" description="Helical" evidence="1">
    <location>
        <begin position="127"/>
        <end position="145"/>
    </location>
</feature>
<dbReference type="EMBL" id="JAVIZX010000001">
    <property type="protein sequence ID" value="MDR6213129.1"/>
    <property type="molecule type" value="Genomic_DNA"/>
</dbReference>
<feature type="transmembrane region" description="Helical" evidence="1">
    <location>
        <begin position="266"/>
        <end position="285"/>
    </location>
</feature>
<feature type="transmembrane region" description="Helical" evidence="1">
    <location>
        <begin position="175"/>
        <end position="195"/>
    </location>
</feature>
<feature type="transmembrane region" description="Helical" evidence="1">
    <location>
        <begin position="57"/>
        <end position="84"/>
    </location>
</feature>
<sequence>MNSTTADADDPAATAAAMQATAAATLAQRRRQGALAGIGLTVTACACFALLDTATKFVSAAVPLFMALWWRYLIQSVLTTAFVLHREGMGALRTTQPRFQALRAALFAATSLFGFFSIQHLPLAEFTAIVATTPLCVTLVAALWLHQPVSALRWALVAAGMAGTLAIIRPGGESFTWAMLLPLCLLVTGTGYQVLSSKMAGKESPATTQLYTGWLATALVSLGVPFAWTQIADPWLWGGLFVMGLTSALGHMFLLKAYARTTPATIAPFLYSQIGFAMLAGWLLYDHMPDGWSLAGMAAIAASGALSAWLTVRETR</sequence>
<name>A0ABU1IA23_9BURK</name>
<dbReference type="Pfam" id="PF00892">
    <property type="entry name" value="EamA"/>
    <property type="match status" value="1"/>
</dbReference>
<feature type="transmembrane region" description="Helical" evidence="1">
    <location>
        <begin position="33"/>
        <end position="51"/>
    </location>
</feature>
<keyword evidence="1" id="KW-0812">Transmembrane</keyword>
<evidence type="ECO:0000313" key="3">
    <source>
        <dbReference type="EMBL" id="MDR6213129.1"/>
    </source>
</evidence>
<dbReference type="PANTHER" id="PTHR22911">
    <property type="entry name" value="ACYL-MALONYL CONDENSING ENZYME-RELATED"/>
    <property type="match status" value="1"/>
</dbReference>
<feature type="transmembrane region" description="Helical" evidence="1">
    <location>
        <begin position="152"/>
        <end position="169"/>
    </location>
</feature>
<evidence type="ECO:0000313" key="4">
    <source>
        <dbReference type="Proteomes" id="UP001267710"/>
    </source>
</evidence>
<keyword evidence="1" id="KW-0472">Membrane</keyword>
<feature type="transmembrane region" description="Helical" evidence="1">
    <location>
        <begin position="207"/>
        <end position="228"/>
    </location>
</feature>
<keyword evidence="1" id="KW-1133">Transmembrane helix</keyword>
<dbReference type="SUPFAM" id="SSF103481">
    <property type="entry name" value="Multidrug resistance efflux transporter EmrE"/>
    <property type="match status" value="2"/>
</dbReference>
<dbReference type="Proteomes" id="UP001267710">
    <property type="component" value="Unassembled WGS sequence"/>
</dbReference>
<organism evidence="3 4">
    <name type="scientific">Paracidovorax wautersii</name>
    <dbReference type="NCBI Taxonomy" id="1177982"/>
    <lineage>
        <taxon>Bacteria</taxon>
        <taxon>Pseudomonadati</taxon>
        <taxon>Pseudomonadota</taxon>
        <taxon>Betaproteobacteria</taxon>
        <taxon>Burkholderiales</taxon>
        <taxon>Comamonadaceae</taxon>
        <taxon>Paracidovorax</taxon>
    </lineage>
</organism>